<gene>
    <name evidence="2" type="ORF">LITE_LOCUS37354</name>
</gene>
<reference evidence="2" key="1">
    <citation type="submission" date="2022-08" db="EMBL/GenBank/DDBJ databases">
        <authorList>
            <person name="Gutierrez-Valencia J."/>
        </authorList>
    </citation>
    <scope>NUCLEOTIDE SEQUENCE</scope>
</reference>
<dbReference type="AlphaFoldDB" id="A0AAV0P9H7"/>
<evidence type="ECO:0000313" key="3">
    <source>
        <dbReference type="Proteomes" id="UP001154282"/>
    </source>
</evidence>
<feature type="region of interest" description="Disordered" evidence="1">
    <location>
        <begin position="1"/>
        <end position="150"/>
    </location>
</feature>
<accession>A0AAV0P9H7</accession>
<dbReference type="EMBL" id="CAMGYJ010000008">
    <property type="protein sequence ID" value="CAI0467220.1"/>
    <property type="molecule type" value="Genomic_DNA"/>
</dbReference>
<evidence type="ECO:0000313" key="2">
    <source>
        <dbReference type="EMBL" id="CAI0467220.1"/>
    </source>
</evidence>
<keyword evidence="3" id="KW-1185">Reference proteome</keyword>
<comment type="caution">
    <text evidence="2">The sequence shown here is derived from an EMBL/GenBank/DDBJ whole genome shotgun (WGS) entry which is preliminary data.</text>
</comment>
<evidence type="ECO:0000256" key="1">
    <source>
        <dbReference type="SAM" id="MobiDB-lite"/>
    </source>
</evidence>
<protein>
    <submittedName>
        <fullName evidence="2">Uncharacterized protein</fullName>
    </submittedName>
</protein>
<sequence length="150" mass="15094">MGGGDQRSVQGRQGLAGDLQHGGGSRSGLRRRRQADPRRQGQAQFSGHLRRLEIPSAAADGRSGGATVSGIRIRQQRAASAAGGGGGCEQAVRAGRANLEPGIVPGAGAGGSGGRRRRRSDGGSMDAGRPGEPVPVPAAATSGGLLRERE</sequence>
<dbReference type="Proteomes" id="UP001154282">
    <property type="component" value="Unassembled WGS sequence"/>
</dbReference>
<proteinExistence type="predicted"/>
<organism evidence="2 3">
    <name type="scientific">Linum tenue</name>
    <dbReference type="NCBI Taxonomy" id="586396"/>
    <lineage>
        <taxon>Eukaryota</taxon>
        <taxon>Viridiplantae</taxon>
        <taxon>Streptophyta</taxon>
        <taxon>Embryophyta</taxon>
        <taxon>Tracheophyta</taxon>
        <taxon>Spermatophyta</taxon>
        <taxon>Magnoliopsida</taxon>
        <taxon>eudicotyledons</taxon>
        <taxon>Gunneridae</taxon>
        <taxon>Pentapetalae</taxon>
        <taxon>rosids</taxon>
        <taxon>fabids</taxon>
        <taxon>Malpighiales</taxon>
        <taxon>Linaceae</taxon>
        <taxon>Linum</taxon>
    </lineage>
</organism>
<name>A0AAV0P9H7_9ROSI</name>